<dbReference type="KEGG" id="ctm:Cabther_A0129"/>
<keyword evidence="5" id="KW-0997">Cell inner membrane</keyword>
<keyword evidence="6 10" id="KW-0812">Transmembrane</keyword>
<evidence type="ECO:0000313" key="13">
    <source>
        <dbReference type="EMBL" id="AEP10904.1"/>
    </source>
</evidence>
<reference evidence="13 14" key="1">
    <citation type="journal article" date="2012" name="Environ. Microbiol.">
        <title>Complete genome of Candidatus Chloracidobacterium thermophilum, a chlorophyll-based photoheterotroph belonging to the phylum Acidobacteria.</title>
        <authorList>
            <person name="Garcia Costas A.M."/>
            <person name="Liu Z."/>
            <person name="Tomsho L.P."/>
            <person name="Schuster S.C."/>
            <person name="Ward D.M."/>
            <person name="Bryant D.A."/>
        </authorList>
    </citation>
    <scope>NUCLEOTIDE SEQUENCE [LARGE SCALE GENOMIC DNA]</scope>
    <source>
        <strain evidence="13 14">B</strain>
    </source>
</reference>
<proteinExistence type="inferred from homology"/>
<evidence type="ECO:0000256" key="4">
    <source>
        <dbReference type="ARBA" id="ARBA00022475"/>
    </source>
</evidence>
<dbReference type="Proteomes" id="UP000006791">
    <property type="component" value="Chromosome 1"/>
</dbReference>
<keyword evidence="4" id="KW-1003">Cell membrane</keyword>
<dbReference type="STRING" id="981222.Cabther_A0129"/>
<dbReference type="AlphaFoldDB" id="G2LGE4"/>
<evidence type="ECO:0000256" key="9">
    <source>
        <dbReference type="ARBA" id="ARBA00023136"/>
    </source>
</evidence>
<keyword evidence="7 10" id="KW-0653">Protein transport</keyword>
<dbReference type="GO" id="GO:0022857">
    <property type="term" value="F:transmembrane transporter activity"/>
    <property type="evidence" value="ECO:0007669"/>
    <property type="project" value="InterPro"/>
</dbReference>
<dbReference type="EMBL" id="CP002514">
    <property type="protein sequence ID" value="AEP10904.1"/>
    <property type="molecule type" value="Genomic_DNA"/>
</dbReference>
<keyword evidence="8 12" id="KW-1133">Transmembrane helix</keyword>
<feature type="transmembrane region" description="Helical" evidence="12">
    <location>
        <begin position="20"/>
        <end position="38"/>
    </location>
</feature>
<comment type="subcellular location">
    <subcellularLocation>
        <location evidence="1">Cell inner membrane</location>
        <topology evidence="1">Single-pass type II membrane protein</topology>
    </subcellularLocation>
    <subcellularLocation>
        <location evidence="10">Cell membrane</location>
        <topology evidence="10">Single-pass type II membrane protein</topology>
    </subcellularLocation>
</comment>
<dbReference type="HOGENOM" id="CLU_085305_1_3_0"/>
<dbReference type="GO" id="GO:0005886">
    <property type="term" value="C:plasma membrane"/>
    <property type="evidence" value="ECO:0007669"/>
    <property type="project" value="UniProtKB-SubCell"/>
</dbReference>
<dbReference type="RefSeq" id="WP_014098642.1">
    <property type="nucleotide sequence ID" value="NC_016024.1"/>
</dbReference>
<evidence type="ECO:0000256" key="7">
    <source>
        <dbReference type="ARBA" id="ARBA00022927"/>
    </source>
</evidence>
<dbReference type="Gene3D" id="3.30.420.270">
    <property type="match status" value="1"/>
</dbReference>
<keyword evidence="9 12" id="KW-0472">Membrane</keyword>
<dbReference type="InterPro" id="IPR003400">
    <property type="entry name" value="ExbD"/>
</dbReference>
<evidence type="ECO:0000256" key="11">
    <source>
        <dbReference type="SAM" id="Coils"/>
    </source>
</evidence>
<evidence type="ECO:0000256" key="12">
    <source>
        <dbReference type="SAM" id="Phobius"/>
    </source>
</evidence>
<name>G2LGE4_CHLTF</name>
<dbReference type="PANTHER" id="PTHR30558">
    <property type="entry name" value="EXBD MEMBRANE COMPONENT OF PMF-DRIVEN MACROMOLECULE IMPORT SYSTEM"/>
    <property type="match status" value="1"/>
</dbReference>
<dbReference type="Pfam" id="PF02472">
    <property type="entry name" value="ExbD"/>
    <property type="match status" value="1"/>
</dbReference>
<dbReference type="PANTHER" id="PTHR30558:SF12">
    <property type="entry name" value="BIOPOLYMER TRANSPORT PROTEIN EXBD"/>
    <property type="match status" value="1"/>
</dbReference>
<gene>
    <name evidence="13" type="ordered locus">Cabther_A0129</name>
</gene>
<comment type="similarity">
    <text evidence="2 10">Belongs to the ExbD/TolR family.</text>
</comment>
<evidence type="ECO:0000313" key="14">
    <source>
        <dbReference type="Proteomes" id="UP000006791"/>
    </source>
</evidence>
<evidence type="ECO:0000256" key="5">
    <source>
        <dbReference type="ARBA" id="ARBA00022519"/>
    </source>
</evidence>
<keyword evidence="3 10" id="KW-0813">Transport</keyword>
<sequence>MGMSAGGGSSYNSDINVTPMVDVMLVLLIIFIVVTPLLSQGVNVNLPENDNPDEDPNITKDTSVVVSIPQAGQYYVGREPVARTELVERIKRLMREKARKEEQVVYIRAEKTVPYGEVVMTVDAIRNAGIDRIGLVTEKRKKK</sequence>
<evidence type="ECO:0000256" key="10">
    <source>
        <dbReference type="RuleBase" id="RU003879"/>
    </source>
</evidence>
<keyword evidence="14" id="KW-1185">Reference proteome</keyword>
<evidence type="ECO:0000256" key="6">
    <source>
        <dbReference type="ARBA" id="ARBA00022692"/>
    </source>
</evidence>
<organism evidence="13 14">
    <name type="scientific">Chloracidobacterium thermophilum (strain B)</name>
    <dbReference type="NCBI Taxonomy" id="981222"/>
    <lineage>
        <taxon>Bacteria</taxon>
        <taxon>Pseudomonadati</taxon>
        <taxon>Acidobacteriota</taxon>
        <taxon>Terriglobia</taxon>
        <taxon>Terriglobales</taxon>
        <taxon>Acidobacteriaceae</taxon>
        <taxon>Chloracidobacterium</taxon>
    </lineage>
</organism>
<evidence type="ECO:0000256" key="3">
    <source>
        <dbReference type="ARBA" id="ARBA00022448"/>
    </source>
</evidence>
<evidence type="ECO:0000256" key="8">
    <source>
        <dbReference type="ARBA" id="ARBA00022989"/>
    </source>
</evidence>
<dbReference type="GO" id="GO:0015031">
    <property type="term" value="P:protein transport"/>
    <property type="evidence" value="ECO:0007669"/>
    <property type="project" value="UniProtKB-KW"/>
</dbReference>
<evidence type="ECO:0000256" key="2">
    <source>
        <dbReference type="ARBA" id="ARBA00005811"/>
    </source>
</evidence>
<dbReference type="OrthoDB" id="120878at2"/>
<keyword evidence="11" id="KW-0175">Coiled coil</keyword>
<accession>G2LGE4</accession>
<evidence type="ECO:0000256" key="1">
    <source>
        <dbReference type="ARBA" id="ARBA00004249"/>
    </source>
</evidence>
<feature type="coiled-coil region" evidence="11">
    <location>
        <begin position="83"/>
        <end position="110"/>
    </location>
</feature>
<protein>
    <submittedName>
        <fullName evidence="13">Biopolymer transport protein</fullName>
    </submittedName>
</protein>